<evidence type="ECO:0000313" key="1">
    <source>
        <dbReference type="EMBL" id="GBN53510.1"/>
    </source>
</evidence>
<accession>A0A4Y2PSI5</accession>
<protein>
    <submittedName>
        <fullName evidence="1">Uncharacterized protein</fullName>
    </submittedName>
</protein>
<evidence type="ECO:0000313" key="2">
    <source>
        <dbReference type="Proteomes" id="UP000499080"/>
    </source>
</evidence>
<dbReference type="AlphaFoldDB" id="A0A4Y2PSI5"/>
<proteinExistence type="predicted"/>
<dbReference type="Proteomes" id="UP000499080">
    <property type="component" value="Unassembled WGS sequence"/>
</dbReference>
<organism evidence="1 2">
    <name type="scientific">Araneus ventricosus</name>
    <name type="common">Orbweaver spider</name>
    <name type="synonym">Epeira ventricosa</name>
    <dbReference type="NCBI Taxonomy" id="182803"/>
    <lineage>
        <taxon>Eukaryota</taxon>
        <taxon>Metazoa</taxon>
        <taxon>Ecdysozoa</taxon>
        <taxon>Arthropoda</taxon>
        <taxon>Chelicerata</taxon>
        <taxon>Arachnida</taxon>
        <taxon>Araneae</taxon>
        <taxon>Araneomorphae</taxon>
        <taxon>Entelegynae</taxon>
        <taxon>Araneoidea</taxon>
        <taxon>Araneidae</taxon>
        <taxon>Araneus</taxon>
    </lineage>
</organism>
<dbReference type="OrthoDB" id="10029846at2759"/>
<comment type="caution">
    <text evidence="1">The sequence shown here is derived from an EMBL/GenBank/DDBJ whole genome shotgun (WGS) entry which is preliminary data.</text>
</comment>
<dbReference type="EMBL" id="BGPR01011899">
    <property type="protein sequence ID" value="GBN53510.1"/>
    <property type="molecule type" value="Genomic_DNA"/>
</dbReference>
<reference evidence="1 2" key="1">
    <citation type="journal article" date="2019" name="Sci. Rep.">
        <title>Orb-weaving spider Araneus ventricosus genome elucidates the spidroin gene catalogue.</title>
        <authorList>
            <person name="Kono N."/>
            <person name="Nakamura H."/>
            <person name="Ohtoshi R."/>
            <person name="Moran D.A.P."/>
            <person name="Shinohara A."/>
            <person name="Yoshida Y."/>
            <person name="Fujiwara M."/>
            <person name="Mori M."/>
            <person name="Tomita M."/>
            <person name="Arakawa K."/>
        </authorList>
    </citation>
    <scope>NUCLEOTIDE SEQUENCE [LARGE SCALE GENOMIC DNA]</scope>
</reference>
<sequence length="92" mass="11102">MMKIQIAFTNLPIEDIVDGWLCIMEDSPENEKLHRFYDYFVNQWMENSVITIDMWNCHKKLHITNNVVEPINEQAAPKNEEFSKKFKRRSRI</sequence>
<name>A0A4Y2PSI5_ARAVE</name>
<gene>
    <name evidence="1" type="ORF">AVEN_241804_1</name>
</gene>
<keyword evidence="2" id="KW-1185">Reference proteome</keyword>